<dbReference type="SUPFAM" id="SSF109854">
    <property type="entry name" value="DinB/YfiT-like putative metalloenzymes"/>
    <property type="match status" value="1"/>
</dbReference>
<keyword evidence="2" id="KW-0804">Transcription</keyword>
<comment type="caution">
    <text evidence="5">The sequence shown here is derived from an EMBL/GenBank/DDBJ whole genome shotgun (WGS) entry which is preliminary data.</text>
</comment>
<feature type="domain" description="Mycothiol-dependent maleylpyruvate isomerase metal-binding" evidence="3">
    <location>
        <begin position="91"/>
        <end position="235"/>
    </location>
</feature>
<dbReference type="InterPro" id="IPR034660">
    <property type="entry name" value="DinB/YfiT-like"/>
</dbReference>
<evidence type="ECO:0000256" key="2">
    <source>
        <dbReference type="ARBA" id="ARBA00023163"/>
    </source>
</evidence>
<dbReference type="InterPro" id="IPR041916">
    <property type="entry name" value="Anti_sigma_zinc_sf"/>
</dbReference>
<keyword evidence="1" id="KW-0805">Transcription regulation</keyword>
<accession>A0ABW1G7P6</accession>
<dbReference type="Proteomes" id="UP001596174">
    <property type="component" value="Unassembled WGS sequence"/>
</dbReference>
<evidence type="ECO:0000259" key="4">
    <source>
        <dbReference type="Pfam" id="PF13490"/>
    </source>
</evidence>
<dbReference type="Pfam" id="PF13490">
    <property type="entry name" value="zf-HC2"/>
    <property type="match status" value="1"/>
</dbReference>
<dbReference type="GO" id="GO:0016853">
    <property type="term" value="F:isomerase activity"/>
    <property type="evidence" value="ECO:0007669"/>
    <property type="project" value="UniProtKB-KW"/>
</dbReference>
<evidence type="ECO:0000256" key="1">
    <source>
        <dbReference type="ARBA" id="ARBA00023015"/>
    </source>
</evidence>
<protein>
    <submittedName>
        <fullName evidence="5">Maleylpyruvate isomerase N-terminal domain-containing protein</fullName>
    </submittedName>
</protein>
<dbReference type="RefSeq" id="WP_380588537.1">
    <property type="nucleotide sequence ID" value="NZ_JBHSQJ010000133.1"/>
</dbReference>
<keyword evidence="5" id="KW-0413">Isomerase</keyword>
<reference evidence="6" key="1">
    <citation type="journal article" date="2019" name="Int. J. Syst. Evol. Microbiol.">
        <title>The Global Catalogue of Microorganisms (GCM) 10K type strain sequencing project: providing services to taxonomists for standard genome sequencing and annotation.</title>
        <authorList>
            <consortium name="The Broad Institute Genomics Platform"/>
            <consortium name="The Broad Institute Genome Sequencing Center for Infectious Disease"/>
            <person name="Wu L."/>
            <person name="Ma J."/>
        </authorList>
    </citation>
    <scope>NUCLEOTIDE SEQUENCE [LARGE SCALE GENOMIC DNA]</scope>
    <source>
        <strain evidence="6">JCM 4816</strain>
    </source>
</reference>
<evidence type="ECO:0000313" key="6">
    <source>
        <dbReference type="Proteomes" id="UP001596174"/>
    </source>
</evidence>
<keyword evidence="6" id="KW-1185">Reference proteome</keyword>
<dbReference type="InterPro" id="IPR027383">
    <property type="entry name" value="Znf_put"/>
</dbReference>
<organism evidence="5 6">
    <name type="scientific">Streptacidiphilus monticola</name>
    <dbReference type="NCBI Taxonomy" id="2161674"/>
    <lineage>
        <taxon>Bacteria</taxon>
        <taxon>Bacillati</taxon>
        <taxon>Actinomycetota</taxon>
        <taxon>Actinomycetes</taxon>
        <taxon>Kitasatosporales</taxon>
        <taxon>Streptomycetaceae</taxon>
        <taxon>Streptacidiphilus</taxon>
    </lineage>
</organism>
<dbReference type="Pfam" id="PF11716">
    <property type="entry name" value="MDMPI_N"/>
    <property type="match status" value="1"/>
</dbReference>
<dbReference type="InterPro" id="IPR024344">
    <property type="entry name" value="MDMPI_metal-binding"/>
</dbReference>
<sequence>MNRSHEDLRTLLGAWALDACPPDEAELLESHLPDCSSCSQEAAQLRDAAGWLSADEPLDPEPGLRAAVLSRCLERRAPAIRVPEWAEPFVAETARLDALLRDLGELDWRETVTLRWWNGTEECSPAEVLSHLAAVDGLLAPLLGLPDPAAGATEPAEGELLAVRTAYLRRLNRSRSPETVRVAWRAQTRRLVERAALLGDTAGDRLVDYGAFQLPLRDAFLDRTFETWIHGEDIAEAVGYPVHPPRGPHLRQLVGLAVRMLPHLLGGLRPREEKPRVLRLLVEGRGGGEWLVPLDALEPPAAAADLEPTATIAVDGVEFCQLCAGHTPPDRLPVGLTGDSALAREVLRAVPLLSRP</sequence>
<evidence type="ECO:0000313" key="5">
    <source>
        <dbReference type="EMBL" id="MFC5910770.1"/>
    </source>
</evidence>
<dbReference type="Gene3D" id="1.10.10.1320">
    <property type="entry name" value="Anti-sigma factor, zinc-finger domain"/>
    <property type="match status" value="1"/>
</dbReference>
<proteinExistence type="predicted"/>
<name>A0ABW1G7P6_9ACTN</name>
<gene>
    <name evidence="5" type="ORF">ACFP3V_26635</name>
</gene>
<feature type="domain" description="Putative zinc-finger" evidence="4">
    <location>
        <begin position="7"/>
        <end position="38"/>
    </location>
</feature>
<dbReference type="EMBL" id="JBHSQJ010000133">
    <property type="protein sequence ID" value="MFC5910770.1"/>
    <property type="molecule type" value="Genomic_DNA"/>
</dbReference>
<dbReference type="Gene3D" id="1.20.120.450">
    <property type="entry name" value="dinb family like domain"/>
    <property type="match status" value="1"/>
</dbReference>
<evidence type="ECO:0000259" key="3">
    <source>
        <dbReference type="Pfam" id="PF11716"/>
    </source>
</evidence>